<evidence type="ECO:0000256" key="3">
    <source>
        <dbReference type="ARBA" id="ARBA00005201"/>
    </source>
</evidence>
<dbReference type="RefSeq" id="WP_066767993.1">
    <property type="nucleotide sequence ID" value="NZ_CP013244.1"/>
</dbReference>
<dbReference type="FunFam" id="3.40.50.620:FF:000021">
    <property type="entry name" value="Riboflavin biosynthesis protein"/>
    <property type="match status" value="1"/>
</dbReference>
<dbReference type="GO" id="GO:0003919">
    <property type="term" value="F:FMN adenylyltransferase activity"/>
    <property type="evidence" value="ECO:0007669"/>
    <property type="project" value="UniProtKB-UniRule"/>
</dbReference>
<evidence type="ECO:0000256" key="13">
    <source>
        <dbReference type="ARBA" id="ARBA00047880"/>
    </source>
</evidence>
<gene>
    <name evidence="17" type="ORF">ATE48_03865</name>
</gene>
<evidence type="ECO:0000313" key="18">
    <source>
        <dbReference type="Proteomes" id="UP000092498"/>
    </source>
</evidence>
<dbReference type="OrthoDB" id="9803667at2"/>
<dbReference type="InterPro" id="IPR014729">
    <property type="entry name" value="Rossmann-like_a/b/a_fold"/>
</dbReference>
<dbReference type="EMBL" id="CP013244">
    <property type="protein sequence ID" value="ANP45115.1"/>
    <property type="molecule type" value="Genomic_DNA"/>
</dbReference>
<dbReference type="PIRSF" id="PIRSF004491">
    <property type="entry name" value="FAD_Synth"/>
    <property type="match status" value="1"/>
</dbReference>
<evidence type="ECO:0000256" key="6">
    <source>
        <dbReference type="ARBA" id="ARBA00022679"/>
    </source>
</evidence>
<dbReference type="InterPro" id="IPR015865">
    <property type="entry name" value="Riboflavin_kinase_bac/euk"/>
</dbReference>
<dbReference type="InterPro" id="IPR002606">
    <property type="entry name" value="Riboflavin_kinase_bac"/>
</dbReference>
<dbReference type="SUPFAM" id="SSF82114">
    <property type="entry name" value="Riboflavin kinase-like"/>
    <property type="match status" value="1"/>
</dbReference>
<keyword evidence="11 15" id="KW-0067">ATP-binding</keyword>
<keyword evidence="5 15" id="KW-0288">FMN</keyword>
<dbReference type="FunCoup" id="A0A1B1AEZ3">
    <property type="interactions" value="405"/>
</dbReference>
<dbReference type="STRING" id="1759059.ATE48_03865"/>
<name>A0A1B1AEZ3_9PROT</name>
<accession>A0A1B1AEZ3</accession>
<dbReference type="PANTHER" id="PTHR22749:SF6">
    <property type="entry name" value="RIBOFLAVIN KINASE"/>
    <property type="match status" value="1"/>
</dbReference>
<keyword evidence="18" id="KW-1185">Reference proteome</keyword>
<keyword evidence="9 15" id="KW-0418">Kinase</keyword>
<dbReference type="InterPro" id="IPR023468">
    <property type="entry name" value="Riboflavin_kinase"/>
</dbReference>
<keyword evidence="6 15" id="KW-0808">Transferase</keyword>
<dbReference type="AlphaFoldDB" id="A0A1B1AEZ3"/>
<evidence type="ECO:0000256" key="7">
    <source>
        <dbReference type="ARBA" id="ARBA00022695"/>
    </source>
</evidence>
<comment type="function">
    <text evidence="1">Catalyzes the phosphorylation of riboflavin to FMN followed by the adenylation of FMN to FAD.</text>
</comment>
<dbReference type="UniPathway" id="UPA00277">
    <property type="reaction ID" value="UER00407"/>
</dbReference>
<evidence type="ECO:0000256" key="5">
    <source>
        <dbReference type="ARBA" id="ARBA00022643"/>
    </source>
</evidence>
<evidence type="ECO:0000256" key="12">
    <source>
        <dbReference type="ARBA" id="ARBA00023268"/>
    </source>
</evidence>
<evidence type="ECO:0000313" key="17">
    <source>
        <dbReference type="EMBL" id="ANP45115.1"/>
    </source>
</evidence>
<comment type="catalytic activity">
    <reaction evidence="13 15">
        <text>riboflavin + ATP = FMN + ADP + H(+)</text>
        <dbReference type="Rhea" id="RHEA:14357"/>
        <dbReference type="ChEBI" id="CHEBI:15378"/>
        <dbReference type="ChEBI" id="CHEBI:30616"/>
        <dbReference type="ChEBI" id="CHEBI:57986"/>
        <dbReference type="ChEBI" id="CHEBI:58210"/>
        <dbReference type="ChEBI" id="CHEBI:456216"/>
        <dbReference type="EC" id="2.7.1.26"/>
    </reaction>
</comment>
<dbReference type="NCBIfam" id="NF004159">
    <property type="entry name" value="PRK05627.1-2"/>
    <property type="match status" value="1"/>
</dbReference>
<dbReference type="NCBIfam" id="NF004160">
    <property type="entry name" value="PRK05627.1-3"/>
    <property type="match status" value="1"/>
</dbReference>
<dbReference type="InterPro" id="IPR015864">
    <property type="entry name" value="FAD_synthase"/>
</dbReference>
<evidence type="ECO:0000256" key="2">
    <source>
        <dbReference type="ARBA" id="ARBA00004726"/>
    </source>
</evidence>
<protein>
    <recommendedName>
        <fullName evidence="15">Riboflavin biosynthesis protein</fullName>
    </recommendedName>
    <domain>
        <recommendedName>
            <fullName evidence="15">Riboflavin kinase</fullName>
            <ecNumber evidence="15">2.7.1.26</ecNumber>
        </recommendedName>
        <alternativeName>
            <fullName evidence="15">Flavokinase</fullName>
        </alternativeName>
    </domain>
    <domain>
        <recommendedName>
            <fullName evidence="15">FMN adenylyltransferase</fullName>
            <ecNumber evidence="15">2.7.7.2</ecNumber>
        </recommendedName>
        <alternativeName>
            <fullName evidence="15">FAD pyrophosphorylase</fullName>
        </alternativeName>
        <alternativeName>
            <fullName evidence="15">FAD synthase</fullName>
        </alternativeName>
    </domain>
</protein>
<dbReference type="GO" id="GO:0006747">
    <property type="term" value="P:FAD biosynthetic process"/>
    <property type="evidence" value="ECO:0007669"/>
    <property type="project" value="UniProtKB-UniRule"/>
</dbReference>
<dbReference type="Pfam" id="PF06574">
    <property type="entry name" value="FAD_syn"/>
    <property type="match status" value="1"/>
</dbReference>
<dbReference type="NCBIfam" id="TIGR00083">
    <property type="entry name" value="ribF"/>
    <property type="match status" value="1"/>
</dbReference>
<dbReference type="SUPFAM" id="SSF52374">
    <property type="entry name" value="Nucleotidylyl transferase"/>
    <property type="match status" value="1"/>
</dbReference>
<comment type="similarity">
    <text evidence="15">Belongs to the ribF family.</text>
</comment>
<evidence type="ECO:0000256" key="4">
    <source>
        <dbReference type="ARBA" id="ARBA00022630"/>
    </source>
</evidence>
<proteinExistence type="inferred from homology"/>
<dbReference type="SMART" id="SM00904">
    <property type="entry name" value="Flavokinase"/>
    <property type="match status" value="1"/>
</dbReference>
<evidence type="ECO:0000256" key="1">
    <source>
        <dbReference type="ARBA" id="ARBA00002121"/>
    </source>
</evidence>
<keyword evidence="7 15" id="KW-0548">Nucleotidyltransferase</keyword>
<dbReference type="Pfam" id="PF01687">
    <property type="entry name" value="Flavokinase"/>
    <property type="match status" value="1"/>
</dbReference>
<comment type="pathway">
    <text evidence="2 15">Cofactor biosynthesis; FAD biosynthesis; FAD from FMN: step 1/1.</text>
</comment>
<keyword evidence="8 15" id="KW-0547">Nucleotide-binding</keyword>
<dbReference type="KEGG" id="cbot:ATE48_03865"/>
<keyword evidence="10 15" id="KW-0274">FAD</keyword>
<dbReference type="PANTHER" id="PTHR22749">
    <property type="entry name" value="RIBOFLAVIN KINASE/FMN ADENYLYLTRANSFERASE"/>
    <property type="match status" value="1"/>
</dbReference>
<evidence type="ECO:0000256" key="9">
    <source>
        <dbReference type="ARBA" id="ARBA00022777"/>
    </source>
</evidence>
<dbReference type="UniPathway" id="UPA00276">
    <property type="reaction ID" value="UER00406"/>
</dbReference>
<dbReference type="Gene3D" id="3.40.50.620">
    <property type="entry name" value="HUPs"/>
    <property type="match status" value="1"/>
</dbReference>
<dbReference type="GO" id="GO:0009398">
    <property type="term" value="P:FMN biosynthetic process"/>
    <property type="evidence" value="ECO:0007669"/>
    <property type="project" value="UniProtKB-UniRule"/>
</dbReference>
<evidence type="ECO:0000256" key="8">
    <source>
        <dbReference type="ARBA" id="ARBA00022741"/>
    </source>
</evidence>
<evidence type="ECO:0000256" key="10">
    <source>
        <dbReference type="ARBA" id="ARBA00022827"/>
    </source>
</evidence>
<comment type="pathway">
    <text evidence="3 15">Cofactor biosynthesis; FMN biosynthesis; FMN from riboflavin (ATP route): step 1/1.</text>
</comment>
<dbReference type="InterPro" id="IPR023465">
    <property type="entry name" value="Riboflavin_kinase_dom_sf"/>
</dbReference>
<comment type="catalytic activity">
    <reaction evidence="14 15">
        <text>FMN + ATP + H(+) = FAD + diphosphate</text>
        <dbReference type="Rhea" id="RHEA:17237"/>
        <dbReference type="ChEBI" id="CHEBI:15378"/>
        <dbReference type="ChEBI" id="CHEBI:30616"/>
        <dbReference type="ChEBI" id="CHEBI:33019"/>
        <dbReference type="ChEBI" id="CHEBI:57692"/>
        <dbReference type="ChEBI" id="CHEBI:58210"/>
        <dbReference type="EC" id="2.7.7.2"/>
    </reaction>
</comment>
<dbReference type="InterPro" id="IPR004821">
    <property type="entry name" value="Cyt_trans-like"/>
</dbReference>
<keyword evidence="12" id="KW-0511">Multifunctional enzyme</keyword>
<dbReference type="CDD" id="cd02064">
    <property type="entry name" value="FAD_synthetase_N"/>
    <property type="match status" value="1"/>
</dbReference>
<evidence type="ECO:0000256" key="14">
    <source>
        <dbReference type="ARBA" id="ARBA00049494"/>
    </source>
</evidence>
<evidence type="ECO:0000256" key="15">
    <source>
        <dbReference type="PIRNR" id="PIRNR004491"/>
    </source>
</evidence>
<evidence type="ECO:0000259" key="16">
    <source>
        <dbReference type="SMART" id="SM00904"/>
    </source>
</evidence>
<dbReference type="InParanoid" id="A0A1B1AEZ3"/>
<dbReference type="Gene3D" id="2.40.30.30">
    <property type="entry name" value="Riboflavin kinase-like"/>
    <property type="match status" value="1"/>
</dbReference>
<evidence type="ECO:0000256" key="11">
    <source>
        <dbReference type="ARBA" id="ARBA00022840"/>
    </source>
</evidence>
<dbReference type="EC" id="2.7.1.26" evidence="15"/>
<dbReference type="EC" id="2.7.7.2" evidence="15"/>
<dbReference type="GO" id="GO:0005524">
    <property type="term" value="F:ATP binding"/>
    <property type="evidence" value="ECO:0007669"/>
    <property type="project" value="UniProtKB-UniRule"/>
</dbReference>
<reference evidence="17 18" key="1">
    <citation type="submission" date="2015-11" db="EMBL/GenBank/DDBJ databases">
        <title>Whole-Genome Sequence of Candidatus Oderbacter manganicum from the National Park Lower Oder Valley, Germany.</title>
        <authorList>
            <person name="Braun B."/>
            <person name="Liere K."/>
            <person name="Szewzyk U."/>
        </authorList>
    </citation>
    <scope>NUCLEOTIDE SEQUENCE [LARGE SCALE GENOMIC DNA]</scope>
    <source>
        <strain evidence="17 18">OTSz_A_272</strain>
    </source>
</reference>
<keyword evidence="4 15" id="KW-0285">Flavoprotein</keyword>
<sequence length="309" mass="32841">MPTLGPSSTIPNDARGAAIALGKFDGVHAGHQAVIASAHQAAESLGVPLGVAVFEPHPFRFFNPSAPPFRLQNASQRVRALSELGVDDVFELGFDAELAALSDREFAKLVLRDLLGVAHVSVGADFRFGKGRCGDVESLTRLGAEFGFSVDAIQPIGGAQKISSTHIRAALERGDMDAVTDALTRPWAIEGEVLQGFQRGRTLGFATANVALGEYARPRLGVYAVRVDVGDDVLLPGVASVGVNPTVGALPEPLLEAHLFDFSGDLYGQTIEVELIAFLRDEAKFDSLGELKRQMTQDVIDARRALIGS</sequence>
<organism evidence="17 18">
    <name type="scientific">Candidatus Viadribacter manganicus</name>
    <dbReference type="NCBI Taxonomy" id="1759059"/>
    <lineage>
        <taxon>Bacteria</taxon>
        <taxon>Pseudomonadati</taxon>
        <taxon>Pseudomonadota</taxon>
        <taxon>Alphaproteobacteria</taxon>
        <taxon>Hyphomonadales</taxon>
        <taxon>Hyphomonadaceae</taxon>
        <taxon>Candidatus Viadribacter</taxon>
    </lineage>
</organism>
<dbReference type="Proteomes" id="UP000092498">
    <property type="component" value="Chromosome"/>
</dbReference>
<dbReference type="GO" id="GO:0009231">
    <property type="term" value="P:riboflavin biosynthetic process"/>
    <property type="evidence" value="ECO:0007669"/>
    <property type="project" value="InterPro"/>
</dbReference>
<dbReference type="GO" id="GO:0008531">
    <property type="term" value="F:riboflavin kinase activity"/>
    <property type="evidence" value="ECO:0007669"/>
    <property type="project" value="UniProtKB-UniRule"/>
</dbReference>
<feature type="domain" description="Riboflavin kinase" evidence="16">
    <location>
        <begin position="182"/>
        <end position="307"/>
    </location>
</feature>
<dbReference type="NCBIfam" id="TIGR00125">
    <property type="entry name" value="cyt_tran_rel"/>
    <property type="match status" value="1"/>
</dbReference>